<dbReference type="Proteomes" id="UP001196601">
    <property type="component" value="Unassembled WGS sequence"/>
</dbReference>
<organism evidence="2 3">
    <name type="scientific">Pseudomonas lalucatii</name>
    <dbReference type="NCBI Taxonomy" id="1424203"/>
    <lineage>
        <taxon>Bacteria</taxon>
        <taxon>Pseudomonadati</taxon>
        <taxon>Pseudomonadota</taxon>
        <taxon>Gammaproteobacteria</taxon>
        <taxon>Pseudomonadales</taxon>
        <taxon>Pseudomonadaceae</taxon>
        <taxon>Pseudomonas</taxon>
    </lineage>
</organism>
<dbReference type="RefSeq" id="WP_213638294.1">
    <property type="nucleotide sequence ID" value="NZ_JADPMV010000001.1"/>
</dbReference>
<dbReference type="EMBL" id="JADPMV010000001">
    <property type="protein sequence ID" value="MBS7660936.1"/>
    <property type="molecule type" value="Genomic_DNA"/>
</dbReference>
<keyword evidence="1" id="KW-0812">Transmembrane</keyword>
<proteinExistence type="predicted"/>
<keyword evidence="1" id="KW-0472">Membrane</keyword>
<sequence>MVGSRLMVFLILPLMMFLFVIPQSFYVAFKYSDYVSLLVLFVSVLSVVFYFAGGFLAFKVSRVREVCLSGWGGVTFRFFVLLYFVSYLSLYYSYGGVPILELVLHGGNPSVMRAEFHKMQEGGWQVFAYLRSILTRGFIPFAMVVLFCIKGRVFFYLFLIAFTFTAVSAMEKSLLLWGYLPVLFYTWVSGYKKDFWRVLLFAIAFLAFVSIVSFGRGGGVVSYGLESDHSYAAYAPNEVGYIKTSCQECNKLPVLRKVSLREQADYQFLFYDLNEGGVHSYLFNRFFWIPFVTIYDTFYYWRVVYDDYLFFSVNRYLSILFGVEFADLERNVFRFQFGSGEESKGNSNAAYISEAYVGFGFPGVFLFSLVVGCLFGWVVKGGVAPFVFALPVIAFGLISVSLLSMFFSGGLFLCVLSVFLFTRKMTREG</sequence>
<feature type="transmembrane region" description="Helical" evidence="1">
    <location>
        <begin position="7"/>
        <end position="29"/>
    </location>
</feature>
<feature type="transmembrane region" description="Helical" evidence="1">
    <location>
        <begin position="154"/>
        <end position="175"/>
    </location>
</feature>
<evidence type="ECO:0000256" key="1">
    <source>
        <dbReference type="SAM" id="Phobius"/>
    </source>
</evidence>
<evidence type="ECO:0008006" key="4">
    <source>
        <dbReference type="Google" id="ProtNLM"/>
    </source>
</evidence>
<comment type="caution">
    <text evidence="2">The sequence shown here is derived from an EMBL/GenBank/DDBJ whole genome shotgun (WGS) entry which is preliminary data.</text>
</comment>
<feature type="transmembrane region" description="Helical" evidence="1">
    <location>
        <begin position="390"/>
        <end position="421"/>
    </location>
</feature>
<feature type="transmembrane region" description="Helical" evidence="1">
    <location>
        <begin position="70"/>
        <end position="94"/>
    </location>
</feature>
<keyword evidence="3" id="KW-1185">Reference proteome</keyword>
<feature type="transmembrane region" description="Helical" evidence="1">
    <location>
        <begin position="35"/>
        <end position="58"/>
    </location>
</feature>
<evidence type="ECO:0000313" key="3">
    <source>
        <dbReference type="Proteomes" id="UP001196601"/>
    </source>
</evidence>
<evidence type="ECO:0000313" key="2">
    <source>
        <dbReference type="EMBL" id="MBS7660936.1"/>
    </source>
</evidence>
<reference evidence="2 3" key="1">
    <citation type="journal article" date="2021" name="Syst. Appl. Microbiol.">
        <title>Pseudomonas lalucatii sp. nov. isolated from Vallgornera, a karstic cave in Mallorca, Western Mediterranean.</title>
        <authorList>
            <person name="Busquets A."/>
            <person name="Mulet M."/>
            <person name="Gomila M."/>
            <person name="Garcia-Valdes E."/>
        </authorList>
    </citation>
    <scope>NUCLEOTIDE SEQUENCE [LARGE SCALE GENOMIC DNA]</scope>
    <source>
        <strain evidence="2 3">R1b54</strain>
    </source>
</reference>
<keyword evidence="1" id="KW-1133">Transmembrane helix</keyword>
<protein>
    <recommendedName>
        <fullName evidence="4">Oligosaccharide repeat unit polymerase</fullName>
    </recommendedName>
</protein>
<feature type="transmembrane region" description="Helical" evidence="1">
    <location>
        <begin position="195"/>
        <end position="215"/>
    </location>
</feature>
<name>A0ABS5PWR2_9PSED</name>
<gene>
    <name evidence="2" type="ORF">I0D00_03085</name>
</gene>
<feature type="transmembrane region" description="Helical" evidence="1">
    <location>
        <begin position="356"/>
        <end position="378"/>
    </location>
</feature>
<feature type="transmembrane region" description="Helical" evidence="1">
    <location>
        <begin position="126"/>
        <end position="147"/>
    </location>
</feature>
<accession>A0ABS5PWR2</accession>